<dbReference type="Proteomes" id="UP001500945">
    <property type="component" value="Unassembled WGS sequence"/>
</dbReference>
<dbReference type="Pfam" id="PF04073">
    <property type="entry name" value="tRNA_edit"/>
    <property type="match status" value="1"/>
</dbReference>
<comment type="caution">
    <text evidence="2">The sequence shown here is derived from an EMBL/GenBank/DDBJ whole genome shotgun (WGS) entry which is preliminary data.</text>
</comment>
<feature type="domain" description="YbaK/aminoacyl-tRNA synthetase-associated" evidence="1">
    <location>
        <begin position="41"/>
        <end position="163"/>
    </location>
</feature>
<dbReference type="InterPro" id="IPR007214">
    <property type="entry name" value="YbaK/aa-tRNA-synth-assoc-dom"/>
</dbReference>
<accession>A0ABP8KJN7</accession>
<organism evidence="2 3">
    <name type="scientific">Fodinibacter luteus</name>
    <dbReference type="NCBI Taxonomy" id="552064"/>
    <lineage>
        <taxon>Bacteria</taxon>
        <taxon>Bacillati</taxon>
        <taxon>Actinomycetota</taxon>
        <taxon>Actinomycetes</taxon>
        <taxon>Micrococcales</taxon>
        <taxon>Intrasporangiaceae</taxon>
        <taxon>Fodinibacter (ex Wang et al. 2009)</taxon>
    </lineage>
</organism>
<name>A0ABP8KJN7_9MICO</name>
<protein>
    <submittedName>
        <fullName evidence="2">YbaK/EbsC family protein</fullName>
    </submittedName>
</protein>
<dbReference type="Gene3D" id="3.90.960.10">
    <property type="entry name" value="YbaK/aminoacyl-tRNA synthetase-associated domain"/>
    <property type="match status" value="1"/>
</dbReference>
<evidence type="ECO:0000313" key="2">
    <source>
        <dbReference type="EMBL" id="GAA4408701.1"/>
    </source>
</evidence>
<dbReference type="InterPro" id="IPR036754">
    <property type="entry name" value="YbaK/aa-tRNA-synt-asso_dom_sf"/>
</dbReference>
<dbReference type="EMBL" id="BAABGM010000015">
    <property type="protein sequence ID" value="GAA4408701.1"/>
    <property type="molecule type" value="Genomic_DNA"/>
</dbReference>
<dbReference type="PANTHER" id="PTHR30411">
    <property type="entry name" value="CYTOPLASMIC PROTEIN"/>
    <property type="match status" value="1"/>
</dbReference>
<evidence type="ECO:0000259" key="1">
    <source>
        <dbReference type="Pfam" id="PF04073"/>
    </source>
</evidence>
<dbReference type="SUPFAM" id="SSF55826">
    <property type="entry name" value="YbaK/ProRS associated domain"/>
    <property type="match status" value="1"/>
</dbReference>
<dbReference type="PANTHER" id="PTHR30411:SF1">
    <property type="entry name" value="CYTOPLASMIC PROTEIN"/>
    <property type="match status" value="1"/>
</dbReference>
<gene>
    <name evidence="2" type="ORF">GCM10023168_26460</name>
</gene>
<evidence type="ECO:0000313" key="3">
    <source>
        <dbReference type="Proteomes" id="UP001500945"/>
    </source>
</evidence>
<reference evidence="3" key="1">
    <citation type="journal article" date="2019" name="Int. J. Syst. Evol. Microbiol.">
        <title>The Global Catalogue of Microorganisms (GCM) 10K type strain sequencing project: providing services to taxonomists for standard genome sequencing and annotation.</title>
        <authorList>
            <consortium name="The Broad Institute Genomics Platform"/>
            <consortium name="The Broad Institute Genome Sequencing Center for Infectious Disease"/>
            <person name="Wu L."/>
            <person name="Ma J."/>
        </authorList>
    </citation>
    <scope>NUCLEOTIDE SEQUENCE [LARGE SCALE GENOMIC DNA]</scope>
    <source>
        <strain evidence="3">JCM 17809</strain>
    </source>
</reference>
<proteinExistence type="predicted"/>
<sequence>MPSARGTLPWSPAATHPELLAPPVASAVGAVPDALVAPIDPTLADTASFCAAYDVAPAASANCVVVAGRRGEVTTYAAVMVLATHRADVNGIVRRHLGARKISFAPHEDAVGLTGMEFGGITPLGLPDEWPVLVDEAVVDAGEVVVGSGLRRSKLLLTGADLLGLPGAEHLALAQPLG</sequence>
<dbReference type="RefSeq" id="WP_345206753.1">
    <property type="nucleotide sequence ID" value="NZ_BAABGM010000015.1"/>
</dbReference>
<dbReference type="CDD" id="cd04939">
    <property type="entry name" value="PA2301"/>
    <property type="match status" value="1"/>
</dbReference>
<keyword evidence="3" id="KW-1185">Reference proteome</keyword>